<dbReference type="Pfam" id="PF00612">
    <property type="entry name" value="IQ"/>
    <property type="match status" value="2"/>
</dbReference>
<dbReference type="Pfam" id="PF12796">
    <property type="entry name" value="Ank_2"/>
    <property type="match status" value="1"/>
</dbReference>
<dbReference type="SUPFAM" id="SSF52540">
    <property type="entry name" value="P-loop containing nucleoside triphosphate hydrolases"/>
    <property type="match status" value="1"/>
</dbReference>
<evidence type="ECO:0000256" key="7">
    <source>
        <dbReference type="PROSITE-ProRule" id="PRU00023"/>
    </source>
</evidence>
<evidence type="ECO:0000256" key="1">
    <source>
        <dbReference type="ARBA" id="ARBA00004123"/>
    </source>
</evidence>
<keyword evidence="6" id="KW-0539">Nucleus</keyword>
<dbReference type="PANTHER" id="PTHR23335:SF35">
    <property type="entry name" value="OS01G0923600 PROTEIN"/>
    <property type="match status" value="1"/>
</dbReference>
<dbReference type="InterPro" id="IPR027417">
    <property type="entry name" value="P-loop_NTPase"/>
</dbReference>
<dbReference type="EMBL" id="CP136897">
    <property type="protein sequence ID" value="WOL15889.1"/>
    <property type="molecule type" value="Genomic_DNA"/>
</dbReference>
<dbReference type="Gene3D" id="1.25.40.20">
    <property type="entry name" value="Ankyrin repeat-containing domain"/>
    <property type="match status" value="1"/>
</dbReference>
<dbReference type="InterPro" id="IPR002909">
    <property type="entry name" value="IPT_dom"/>
</dbReference>
<name>A0AAQ3KWA2_9LILI</name>
<dbReference type="InterPro" id="IPR005559">
    <property type="entry name" value="CG-1_dom"/>
</dbReference>
<dbReference type="GO" id="GO:0005634">
    <property type="term" value="C:nucleus"/>
    <property type="evidence" value="ECO:0007669"/>
    <property type="project" value="UniProtKB-SubCell"/>
</dbReference>
<feature type="domain" description="CG-1" evidence="8">
    <location>
        <begin position="13"/>
        <end position="139"/>
    </location>
</feature>
<dbReference type="AlphaFoldDB" id="A0AAQ3KWA2"/>
<evidence type="ECO:0000256" key="2">
    <source>
        <dbReference type="ARBA" id="ARBA00008267"/>
    </source>
</evidence>
<dbReference type="Gene3D" id="1.20.5.190">
    <property type="match status" value="1"/>
</dbReference>
<dbReference type="GO" id="GO:0003712">
    <property type="term" value="F:transcription coregulator activity"/>
    <property type="evidence" value="ECO:0007669"/>
    <property type="project" value="TreeGrafter"/>
</dbReference>
<dbReference type="InterPro" id="IPR014756">
    <property type="entry name" value="Ig_E-set"/>
</dbReference>
<proteinExistence type="inferred from homology"/>
<keyword evidence="4" id="KW-0010">Activator</keyword>
<comment type="subcellular location">
    <subcellularLocation>
        <location evidence="1">Nucleus</location>
    </subcellularLocation>
</comment>
<comment type="similarity">
    <text evidence="2">Belongs to the CAMTA family.</text>
</comment>
<dbReference type="Pfam" id="PF01833">
    <property type="entry name" value="TIG"/>
    <property type="match status" value="1"/>
</dbReference>
<organism evidence="9 10">
    <name type="scientific">Canna indica</name>
    <name type="common">Indian-shot</name>
    <dbReference type="NCBI Taxonomy" id="4628"/>
    <lineage>
        <taxon>Eukaryota</taxon>
        <taxon>Viridiplantae</taxon>
        <taxon>Streptophyta</taxon>
        <taxon>Embryophyta</taxon>
        <taxon>Tracheophyta</taxon>
        <taxon>Spermatophyta</taxon>
        <taxon>Magnoliopsida</taxon>
        <taxon>Liliopsida</taxon>
        <taxon>Zingiberales</taxon>
        <taxon>Cannaceae</taxon>
        <taxon>Canna</taxon>
    </lineage>
</organism>
<dbReference type="InterPro" id="IPR013783">
    <property type="entry name" value="Ig-like_fold"/>
</dbReference>
<evidence type="ECO:0000256" key="3">
    <source>
        <dbReference type="ARBA" id="ARBA00023043"/>
    </source>
</evidence>
<evidence type="ECO:0000256" key="6">
    <source>
        <dbReference type="ARBA" id="ARBA00023242"/>
    </source>
</evidence>
<accession>A0AAQ3KWA2</accession>
<dbReference type="Gene3D" id="2.60.40.10">
    <property type="entry name" value="Immunoglobulins"/>
    <property type="match status" value="1"/>
</dbReference>
<evidence type="ECO:0000256" key="5">
    <source>
        <dbReference type="ARBA" id="ARBA00023163"/>
    </source>
</evidence>
<dbReference type="SMART" id="SM00248">
    <property type="entry name" value="ANK"/>
    <property type="match status" value="2"/>
</dbReference>
<reference evidence="9 10" key="1">
    <citation type="submission" date="2023-10" db="EMBL/GenBank/DDBJ databases">
        <title>Chromosome-scale genome assembly provides insights into flower coloration mechanisms of Canna indica.</title>
        <authorList>
            <person name="Li C."/>
        </authorList>
    </citation>
    <scope>NUCLEOTIDE SEQUENCE [LARGE SCALE GENOMIC DNA]</scope>
    <source>
        <tissue evidence="9">Flower</tissue>
    </source>
</reference>
<dbReference type="SMART" id="SM01076">
    <property type="entry name" value="CG-1"/>
    <property type="match status" value="1"/>
</dbReference>
<dbReference type="PROSITE" id="PS50297">
    <property type="entry name" value="ANK_REP_REGION"/>
    <property type="match status" value="1"/>
</dbReference>
<dbReference type="InterPro" id="IPR036770">
    <property type="entry name" value="Ankyrin_rpt-contain_sf"/>
</dbReference>
<keyword evidence="10" id="KW-1185">Reference proteome</keyword>
<dbReference type="PANTHER" id="PTHR23335">
    <property type="entry name" value="CALMODULIN-BINDING TRANSCRIPTION ACTIVATOR CAMTA"/>
    <property type="match status" value="1"/>
</dbReference>
<dbReference type="SMART" id="SM00015">
    <property type="entry name" value="IQ"/>
    <property type="match status" value="3"/>
</dbReference>
<dbReference type="InterPro" id="IPR000048">
    <property type="entry name" value="IQ_motif_EF-hand-BS"/>
</dbReference>
<protein>
    <submittedName>
        <fullName evidence="9">Calmodulin-binding transcription activator 4-like isoform X1</fullName>
    </submittedName>
</protein>
<feature type="repeat" description="ANK" evidence="7">
    <location>
        <begin position="616"/>
        <end position="648"/>
    </location>
</feature>
<gene>
    <name evidence="9" type="ORF">Cni_G24670</name>
</gene>
<dbReference type="Proteomes" id="UP001327560">
    <property type="component" value="Chromosome 8"/>
</dbReference>
<evidence type="ECO:0000259" key="8">
    <source>
        <dbReference type="PROSITE" id="PS51437"/>
    </source>
</evidence>
<dbReference type="PROSITE" id="PS51437">
    <property type="entry name" value="CG_1"/>
    <property type="match status" value="1"/>
</dbReference>
<dbReference type="Pfam" id="PF03859">
    <property type="entry name" value="CG-1"/>
    <property type="match status" value="1"/>
</dbReference>
<dbReference type="SUPFAM" id="SSF48403">
    <property type="entry name" value="Ankyrin repeat"/>
    <property type="match status" value="1"/>
</dbReference>
<dbReference type="GO" id="GO:0003690">
    <property type="term" value="F:double-stranded DNA binding"/>
    <property type="evidence" value="ECO:0007669"/>
    <property type="project" value="TreeGrafter"/>
</dbReference>
<keyword evidence="3 7" id="KW-0040">ANK repeat</keyword>
<dbReference type="InterPro" id="IPR002110">
    <property type="entry name" value="Ankyrin_rpt"/>
</dbReference>
<dbReference type="GO" id="GO:0006357">
    <property type="term" value="P:regulation of transcription by RNA polymerase II"/>
    <property type="evidence" value="ECO:0007669"/>
    <property type="project" value="TreeGrafter"/>
</dbReference>
<evidence type="ECO:0000313" key="9">
    <source>
        <dbReference type="EMBL" id="WOL15889.1"/>
    </source>
</evidence>
<evidence type="ECO:0000256" key="4">
    <source>
        <dbReference type="ARBA" id="ARBA00023159"/>
    </source>
</evidence>
<dbReference type="SUPFAM" id="SSF81296">
    <property type="entry name" value="E set domains"/>
    <property type="match status" value="1"/>
</dbReference>
<dbReference type="PROSITE" id="PS50088">
    <property type="entry name" value="ANK_REPEAT"/>
    <property type="match status" value="1"/>
</dbReference>
<sequence>MDTMQPGTFGFDINKLCQEAHIRWLKPVEILFILKNHESLEITQKSPQKPPSGALFLFNRRVLRYFRNDGHSWRKKPNGKTIREGHERLKVGNSEALSCYYAHGDDNSSLQRRSYWMLDPAFEHIVLVHYREVVEGRYIPESILSSSNDSCTTLRYSTNVCDNQAQCFISHTAEFNDPGQNSCSPGSVESVTSQFIGGKTSQLNKMDRSESCNQLSIPELNEALRKLEEQLSLESLDIDKDGSPNEILLPVDNLNVETNDLQLLSYEMTRSQEEALQNSQNEFKQLSNGHIDDGAQYDNILNNSDSLEWSQSPFLQSHTTEADNYGGNYSLIQETDTSVLSEEISKFSSLLPDTLFENDQSQLGAPVPTESSLSLAKIHLFTIREVSPEWAFSSESTKVIVTGDFLCSPSAYTWSILFGDVEVPLEIVQNGVFRCSTPLHAAGKVKLCITSGNGQPCSELHEFGFCEKLEVTSFNDTLSQRDATKSTEELSCLVSFAQILLSGDITAPIPQESNLDPEVDPLGKLKGSKNRFEPIIGALQDGSMASKDIMYAILEELLKDKLHNLLSLKHQGGTDKDYLVSKEEQCIIHKISGLGFRWALHPILYSGVGINYRDSNGWTALHWAAYFGREEMVAALLAAGASARAVTNPNAHDPEGKTPASLAAANGHKGLAVYLSEAALTSHLFSLTTEKTENSQGSASVETDRGVDSISQRSALLNGGTEDQLSLRDSLAAVRNAAQAATRIQSAFRAYSFRKKQQKAAICQSQYNMSPAEIQGISVASKLHTSFHGFRDKFDKAALSIQKNFLCWKRRKEFLQIRKNVVKIQAHVRAHLARKKYKQLLSTVSVLEKVVLRWHRRGVGLRGFHAEQESIDEAEEDDITKALRRQKVDSATDEDLSRVLSVLNSPRAQKQYRRMLERYQQAKAELD</sequence>
<keyword evidence="5" id="KW-0804">Transcription</keyword>
<evidence type="ECO:0000313" key="10">
    <source>
        <dbReference type="Proteomes" id="UP001327560"/>
    </source>
</evidence>
<dbReference type="PROSITE" id="PS50096">
    <property type="entry name" value="IQ"/>
    <property type="match status" value="2"/>
</dbReference>